<evidence type="ECO:0000256" key="3">
    <source>
        <dbReference type="ARBA" id="ARBA00022679"/>
    </source>
</evidence>
<protein>
    <recommendedName>
        <fullName evidence="9">Beta-ketoacyl-[acyl-carrier-protein] synthase III</fullName>
        <shortName evidence="9">Beta-ketoacyl-ACP synthase III</shortName>
        <shortName evidence="9">KAS III</shortName>
        <ecNumber evidence="9">2.3.1.180</ecNumber>
    </recommendedName>
    <alternativeName>
        <fullName evidence="9">3-oxoacyl-[acyl-carrier-protein] synthase 3</fullName>
    </alternativeName>
    <alternativeName>
        <fullName evidence="9">3-oxoacyl-[acyl-carrier-protein] synthase III</fullName>
    </alternativeName>
</protein>
<dbReference type="PANTHER" id="PTHR43091">
    <property type="entry name" value="3-OXOACYL-[ACYL-CARRIER-PROTEIN] SYNTHASE"/>
    <property type="match status" value="1"/>
</dbReference>
<dbReference type="InterPro" id="IPR013747">
    <property type="entry name" value="ACP_syn_III_C"/>
</dbReference>
<dbReference type="Proteomes" id="UP000830835">
    <property type="component" value="Unassembled WGS sequence"/>
</dbReference>
<dbReference type="InterPro" id="IPR013751">
    <property type="entry name" value="ACP_syn_III_N"/>
</dbReference>
<keyword evidence="6 9" id="KW-0275">Fatty acid biosynthesis</keyword>
<evidence type="ECO:0000259" key="10">
    <source>
        <dbReference type="Pfam" id="PF08541"/>
    </source>
</evidence>
<comment type="caution">
    <text evidence="12">The sequence shown here is derived from an EMBL/GenBank/DDBJ whole genome shotgun (WGS) entry which is preliminary data.</text>
</comment>
<feature type="region of interest" description="ACP-binding" evidence="9">
    <location>
        <begin position="269"/>
        <end position="273"/>
    </location>
</feature>
<evidence type="ECO:0000313" key="12">
    <source>
        <dbReference type="EMBL" id="MCJ2542393.1"/>
    </source>
</evidence>
<keyword evidence="5 9" id="KW-0443">Lipid metabolism</keyword>
<dbReference type="EC" id="2.3.1.180" evidence="9"/>
<keyword evidence="2 9" id="KW-0444">Lipid biosynthesis</keyword>
<dbReference type="CDD" id="cd00830">
    <property type="entry name" value="KAS_III"/>
    <property type="match status" value="1"/>
</dbReference>
<comment type="pathway">
    <text evidence="9">Lipid metabolism; fatty acid biosynthesis.</text>
</comment>
<evidence type="ECO:0000256" key="7">
    <source>
        <dbReference type="ARBA" id="ARBA00023268"/>
    </source>
</evidence>
<dbReference type="PANTHER" id="PTHR43091:SF1">
    <property type="entry name" value="BETA-KETOACYL-[ACYL-CARRIER-PROTEIN] SYNTHASE III, CHLOROPLASTIC"/>
    <property type="match status" value="1"/>
</dbReference>
<dbReference type="RefSeq" id="WP_244349625.1">
    <property type="nucleotide sequence ID" value="NZ_JAFIRA010000009.1"/>
</dbReference>
<comment type="subcellular location">
    <subcellularLocation>
        <location evidence="9">Cytoplasm</location>
    </subcellularLocation>
</comment>
<comment type="domain">
    <text evidence="9">The last Arg residue of the ACP-binding site is essential for the weak association between ACP/AcpP and FabH.</text>
</comment>
<evidence type="ECO:0000256" key="2">
    <source>
        <dbReference type="ARBA" id="ARBA00022516"/>
    </source>
</evidence>
<comment type="function">
    <text evidence="9">Catalyzes the condensation reaction of fatty acid synthesis by the addition to an acyl acceptor of two carbons from malonyl-ACP. Catalyzes the first condensation reaction which initiates fatty acid synthesis and may therefore play a role in governing the total rate of fatty acid production. Possesses both acetoacetyl-ACP synthase and acetyl transacylase activities. Its substrate specificity determines the biosynthesis of branched-chain and/or straight-chain of fatty acids.</text>
</comment>
<organism evidence="12 13">
    <name type="scientific">Thermostichus vulcanus str. 'Rupite'</name>
    <dbReference type="NCBI Taxonomy" id="2813851"/>
    <lineage>
        <taxon>Bacteria</taxon>
        <taxon>Bacillati</taxon>
        <taxon>Cyanobacteriota</taxon>
        <taxon>Cyanophyceae</taxon>
        <taxon>Thermostichales</taxon>
        <taxon>Thermostichaceae</taxon>
        <taxon>Thermostichus</taxon>
    </lineage>
</organism>
<keyword evidence="9" id="KW-0963">Cytoplasm</keyword>
<dbReference type="SUPFAM" id="SSF53901">
    <property type="entry name" value="Thiolase-like"/>
    <property type="match status" value="1"/>
</dbReference>
<dbReference type="InterPro" id="IPR004655">
    <property type="entry name" value="FabH"/>
</dbReference>
<keyword evidence="4 9" id="KW-0276">Fatty acid metabolism</keyword>
<dbReference type="EMBL" id="JAFIRA010000009">
    <property type="protein sequence ID" value="MCJ2542393.1"/>
    <property type="molecule type" value="Genomic_DNA"/>
</dbReference>
<keyword evidence="7 9" id="KW-0511">Multifunctional enzyme</keyword>
<comment type="subunit">
    <text evidence="9">Homodimer.</text>
</comment>
<evidence type="ECO:0000256" key="9">
    <source>
        <dbReference type="HAMAP-Rule" id="MF_01815"/>
    </source>
</evidence>
<dbReference type="Gene3D" id="3.40.47.10">
    <property type="match status" value="1"/>
</dbReference>
<evidence type="ECO:0000259" key="11">
    <source>
        <dbReference type="Pfam" id="PF08545"/>
    </source>
</evidence>
<evidence type="ECO:0000256" key="8">
    <source>
        <dbReference type="ARBA" id="ARBA00023315"/>
    </source>
</evidence>
<keyword evidence="8 9" id="KW-0012">Acyltransferase</keyword>
<dbReference type="NCBIfam" id="TIGR00747">
    <property type="entry name" value="fabH"/>
    <property type="match status" value="1"/>
</dbReference>
<proteinExistence type="inferred from homology"/>
<dbReference type="Pfam" id="PF08545">
    <property type="entry name" value="ACP_syn_III"/>
    <property type="match status" value="1"/>
</dbReference>
<feature type="active site" evidence="9">
    <location>
        <position position="117"/>
    </location>
</feature>
<dbReference type="InterPro" id="IPR016039">
    <property type="entry name" value="Thiolase-like"/>
</dbReference>
<evidence type="ECO:0000256" key="4">
    <source>
        <dbReference type="ARBA" id="ARBA00022832"/>
    </source>
</evidence>
<gene>
    <name evidence="9" type="primary">fabH</name>
    <name evidence="12" type="ORF">JX360_05640</name>
</gene>
<feature type="active site" evidence="9">
    <location>
        <position position="298"/>
    </location>
</feature>
<dbReference type="NCBIfam" id="NF006829">
    <property type="entry name" value="PRK09352.1"/>
    <property type="match status" value="1"/>
</dbReference>
<comment type="similarity">
    <text evidence="1 9">Belongs to the thiolase-like superfamily. FabH family.</text>
</comment>
<evidence type="ECO:0000256" key="5">
    <source>
        <dbReference type="ARBA" id="ARBA00023098"/>
    </source>
</evidence>
<keyword evidence="3 9" id="KW-0808">Transferase</keyword>
<evidence type="ECO:0000313" key="13">
    <source>
        <dbReference type="Proteomes" id="UP000830835"/>
    </source>
</evidence>
<feature type="domain" description="Beta-ketoacyl-[acyl-carrier-protein] synthase III C-terminal" evidence="10">
    <location>
        <begin position="254"/>
        <end position="341"/>
    </location>
</feature>
<name>A0ABT0C9E2_THEVL</name>
<feature type="domain" description="Beta-ketoacyl-[acyl-carrier-protein] synthase III N-terminal" evidence="11">
    <location>
        <begin position="111"/>
        <end position="198"/>
    </location>
</feature>
<keyword evidence="13" id="KW-1185">Reference proteome</keyword>
<feature type="active site" evidence="9">
    <location>
        <position position="268"/>
    </location>
</feature>
<sequence>MPNNSLPTVRLVGIGAALPDPCLHNDDLSHIVETSDEWIWPRTGIRERRILPPQLSVVDLAYQAATAALAQAQVHPQDLDLILLATSTSADRFGSAPQVQAALGATRAVAFDLTAACTGFVFAVATATQFLQTGLYRRALVVAADVLSRTVDWTDRTTCVLFGDGAGAVLLEADPAAAADPLQSGQHGILGIELRSDGTGSELLSLRMETEARSLVGSLQVGQYRCRPITMNGREVYKFAVHAVPEVIEKSLFRAGIPAEAVQGYFVHQANQRILDAIAKRLQVDPARIASVLEHYGNTSGASVPIALADWVEKGRFGPGDLGVMVGFGAGLTWGSIVFRWGK</sequence>
<accession>A0ABT0C9E2</accession>
<comment type="catalytic activity">
    <reaction evidence="9">
        <text>malonyl-[ACP] + acetyl-CoA + H(+) = 3-oxobutanoyl-[ACP] + CO2 + CoA</text>
        <dbReference type="Rhea" id="RHEA:12080"/>
        <dbReference type="Rhea" id="RHEA-COMP:9623"/>
        <dbReference type="Rhea" id="RHEA-COMP:9625"/>
        <dbReference type="ChEBI" id="CHEBI:15378"/>
        <dbReference type="ChEBI" id="CHEBI:16526"/>
        <dbReference type="ChEBI" id="CHEBI:57287"/>
        <dbReference type="ChEBI" id="CHEBI:57288"/>
        <dbReference type="ChEBI" id="CHEBI:78449"/>
        <dbReference type="ChEBI" id="CHEBI:78450"/>
        <dbReference type="EC" id="2.3.1.180"/>
    </reaction>
</comment>
<dbReference type="HAMAP" id="MF_01815">
    <property type="entry name" value="FabH"/>
    <property type="match status" value="1"/>
</dbReference>
<evidence type="ECO:0000256" key="1">
    <source>
        <dbReference type="ARBA" id="ARBA00008642"/>
    </source>
</evidence>
<evidence type="ECO:0000256" key="6">
    <source>
        <dbReference type="ARBA" id="ARBA00023160"/>
    </source>
</evidence>
<dbReference type="Pfam" id="PF08541">
    <property type="entry name" value="ACP_syn_III_C"/>
    <property type="match status" value="1"/>
</dbReference>
<reference evidence="12" key="1">
    <citation type="submission" date="2021-02" db="EMBL/GenBank/DDBJ databases">
        <title>The CRISPR/cas machinery reduction and long-range gene transfer in the hot spring cyanobacterium Synechococcus.</title>
        <authorList>
            <person name="Dvorak P."/>
            <person name="Jahodarova E."/>
            <person name="Hasler P."/>
            <person name="Poulickova A."/>
        </authorList>
    </citation>
    <scope>NUCLEOTIDE SEQUENCE</scope>
    <source>
        <strain evidence="12">Rupite</strain>
    </source>
</reference>